<proteinExistence type="predicted"/>
<evidence type="ECO:0000313" key="2">
    <source>
        <dbReference type="Proteomes" id="UP000260758"/>
    </source>
</evidence>
<name>A0A3E4YMF6_9FIRM</name>
<evidence type="ECO:0000313" key="1">
    <source>
        <dbReference type="EMBL" id="RGM75464.1"/>
    </source>
</evidence>
<organism evidence="1 2">
    <name type="scientific">Agathobacter rectalis</name>
    <dbReference type="NCBI Taxonomy" id="39491"/>
    <lineage>
        <taxon>Bacteria</taxon>
        <taxon>Bacillati</taxon>
        <taxon>Bacillota</taxon>
        <taxon>Clostridia</taxon>
        <taxon>Lachnospirales</taxon>
        <taxon>Lachnospiraceae</taxon>
        <taxon>Agathobacter</taxon>
    </lineage>
</organism>
<dbReference type="InterPro" id="IPR025051">
    <property type="entry name" value="DUF3990"/>
</dbReference>
<gene>
    <name evidence="1" type="ORF">DXB99_02775</name>
</gene>
<reference evidence="1 2" key="1">
    <citation type="submission" date="2018-08" db="EMBL/GenBank/DDBJ databases">
        <title>A genome reference for cultivated species of the human gut microbiota.</title>
        <authorList>
            <person name="Zou Y."/>
            <person name="Xue W."/>
            <person name="Luo G."/>
        </authorList>
    </citation>
    <scope>NUCLEOTIDE SEQUENCE [LARGE SCALE GENOMIC DNA]</scope>
    <source>
        <strain evidence="1 2">OM07-13</strain>
    </source>
</reference>
<accession>A0A3E4YMF6</accession>
<comment type="caution">
    <text evidence="1">The sequence shown here is derived from an EMBL/GenBank/DDBJ whole genome shotgun (WGS) entry which is preliminary data.</text>
</comment>
<dbReference type="EMBL" id="QSTP01000001">
    <property type="protein sequence ID" value="RGM75464.1"/>
    <property type="molecule type" value="Genomic_DNA"/>
</dbReference>
<dbReference type="Pfam" id="PF13151">
    <property type="entry name" value="DUF3990"/>
    <property type="match status" value="1"/>
</dbReference>
<sequence length="276" mass="32465">MMKKRIMSNMENMNDFIKQPVIYHGSKRGLDGPIKIGYVSDDNQILSRSKTDFGLGFYMGTNYKQCLGIVNNEAKPYMYEITIPKDLITNENTLVLEKEDWTYFVLYNRGYLEDIKGTDFYNYYAHLADNKQYIIGAIADDSFNKCLTDFSKNNITDYTFMQLIDCFNLGVQVVAKSQEACDKLQILSENAITKEERIELLEARHFNHFEQDNYYDIKKDEYNSMRKGKYLSEIFKEARENSIIYNKDKINTDKFKNIKFPDTIHDEGDDEIELYN</sequence>
<dbReference type="Proteomes" id="UP000260758">
    <property type="component" value="Unassembled WGS sequence"/>
</dbReference>
<dbReference type="AlphaFoldDB" id="A0A3E4YMF6"/>
<protein>
    <submittedName>
        <fullName evidence="1">DUF3990 domain-containing protein</fullName>
    </submittedName>
</protein>